<dbReference type="InterPro" id="IPR010730">
    <property type="entry name" value="HET"/>
</dbReference>
<feature type="domain" description="Heterokaryon incompatibility" evidence="1">
    <location>
        <begin position="249"/>
        <end position="409"/>
    </location>
</feature>
<protein>
    <submittedName>
        <fullName evidence="2">Heterokaryon incompatibility protein-domain-containing protein</fullName>
    </submittedName>
</protein>
<dbReference type="RefSeq" id="XP_062678423.1">
    <property type="nucleotide sequence ID" value="XM_062829190.1"/>
</dbReference>
<dbReference type="EMBL" id="JAUEPP010000007">
    <property type="protein sequence ID" value="KAK3339063.1"/>
    <property type="molecule type" value="Genomic_DNA"/>
</dbReference>
<evidence type="ECO:0000313" key="2">
    <source>
        <dbReference type="EMBL" id="KAK3339063.1"/>
    </source>
</evidence>
<dbReference type="PANTHER" id="PTHR33112">
    <property type="entry name" value="DOMAIN PROTEIN, PUTATIVE-RELATED"/>
    <property type="match status" value="1"/>
</dbReference>
<reference evidence="2" key="2">
    <citation type="submission" date="2023-06" db="EMBL/GenBank/DDBJ databases">
        <authorList>
            <consortium name="Lawrence Berkeley National Laboratory"/>
            <person name="Haridas S."/>
            <person name="Hensen N."/>
            <person name="Bonometti L."/>
            <person name="Westerberg I."/>
            <person name="Brannstrom I.O."/>
            <person name="Guillou S."/>
            <person name="Cros-Aarteil S."/>
            <person name="Calhoun S."/>
            <person name="Kuo A."/>
            <person name="Mondo S."/>
            <person name="Pangilinan J."/>
            <person name="Riley R."/>
            <person name="Labutti K."/>
            <person name="Andreopoulos B."/>
            <person name="Lipzen A."/>
            <person name="Chen C."/>
            <person name="Yanf M."/>
            <person name="Daum C."/>
            <person name="Ng V."/>
            <person name="Clum A."/>
            <person name="Steindorff A."/>
            <person name="Ohm R."/>
            <person name="Martin F."/>
            <person name="Silar P."/>
            <person name="Natvig D."/>
            <person name="Lalanne C."/>
            <person name="Gautier V."/>
            <person name="Ament-Velasquez S.L."/>
            <person name="Kruys A."/>
            <person name="Hutchinson M.I."/>
            <person name="Powell A.J."/>
            <person name="Barry K."/>
            <person name="Miller A.N."/>
            <person name="Grigoriev I.V."/>
            <person name="Debuchy R."/>
            <person name="Gladieux P."/>
            <person name="Thoren M.H."/>
            <person name="Johannesson H."/>
        </authorList>
    </citation>
    <scope>NUCLEOTIDE SEQUENCE</scope>
    <source>
        <strain evidence="2">CBS 560.94</strain>
    </source>
</reference>
<evidence type="ECO:0000259" key="1">
    <source>
        <dbReference type="Pfam" id="PF06985"/>
    </source>
</evidence>
<proteinExistence type="predicted"/>
<comment type="caution">
    <text evidence="2">The sequence shown here is derived from an EMBL/GenBank/DDBJ whole genome shotgun (WGS) entry which is preliminary data.</text>
</comment>
<dbReference type="PANTHER" id="PTHR33112:SF16">
    <property type="entry name" value="HETEROKARYON INCOMPATIBILITY DOMAIN-CONTAINING PROTEIN"/>
    <property type="match status" value="1"/>
</dbReference>
<dbReference type="Pfam" id="PF06985">
    <property type="entry name" value="HET"/>
    <property type="match status" value="1"/>
</dbReference>
<keyword evidence="3" id="KW-1185">Reference proteome</keyword>
<dbReference type="AlphaFoldDB" id="A0AAE0MNH2"/>
<gene>
    <name evidence="2" type="ORF">B0H65DRAFT_541864</name>
</gene>
<dbReference type="GeneID" id="87866344"/>
<accession>A0AAE0MNH2</accession>
<name>A0AAE0MNH2_9PEZI</name>
<organism evidence="2 3">
    <name type="scientific">Neurospora tetraspora</name>
    <dbReference type="NCBI Taxonomy" id="94610"/>
    <lineage>
        <taxon>Eukaryota</taxon>
        <taxon>Fungi</taxon>
        <taxon>Dikarya</taxon>
        <taxon>Ascomycota</taxon>
        <taxon>Pezizomycotina</taxon>
        <taxon>Sordariomycetes</taxon>
        <taxon>Sordariomycetidae</taxon>
        <taxon>Sordariales</taxon>
        <taxon>Sordariaceae</taxon>
        <taxon>Neurospora</taxon>
    </lineage>
</organism>
<dbReference type="Proteomes" id="UP001278500">
    <property type="component" value="Unassembled WGS sequence"/>
</dbReference>
<reference evidence="2" key="1">
    <citation type="journal article" date="2023" name="Mol. Phylogenet. Evol.">
        <title>Genome-scale phylogeny and comparative genomics of the fungal order Sordariales.</title>
        <authorList>
            <person name="Hensen N."/>
            <person name="Bonometti L."/>
            <person name="Westerberg I."/>
            <person name="Brannstrom I.O."/>
            <person name="Guillou S."/>
            <person name="Cros-Aarteil S."/>
            <person name="Calhoun S."/>
            <person name="Haridas S."/>
            <person name="Kuo A."/>
            <person name="Mondo S."/>
            <person name="Pangilinan J."/>
            <person name="Riley R."/>
            <person name="LaButti K."/>
            <person name="Andreopoulos B."/>
            <person name="Lipzen A."/>
            <person name="Chen C."/>
            <person name="Yan M."/>
            <person name="Daum C."/>
            <person name="Ng V."/>
            <person name="Clum A."/>
            <person name="Steindorff A."/>
            <person name="Ohm R.A."/>
            <person name="Martin F."/>
            <person name="Silar P."/>
            <person name="Natvig D.O."/>
            <person name="Lalanne C."/>
            <person name="Gautier V."/>
            <person name="Ament-Velasquez S.L."/>
            <person name="Kruys A."/>
            <person name="Hutchinson M.I."/>
            <person name="Powell A.J."/>
            <person name="Barry K."/>
            <person name="Miller A.N."/>
            <person name="Grigoriev I.V."/>
            <person name="Debuchy R."/>
            <person name="Gladieux P."/>
            <person name="Hiltunen Thoren M."/>
            <person name="Johannesson H."/>
        </authorList>
    </citation>
    <scope>NUCLEOTIDE SEQUENCE</scope>
    <source>
        <strain evidence="2">CBS 560.94</strain>
    </source>
</reference>
<evidence type="ECO:0000313" key="3">
    <source>
        <dbReference type="Proteomes" id="UP001278500"/>
    </source>
</evidence>
<sequence length="791" mass="90987">MGRPCPEVDEPHSCAFCEEHLALDFSKVDGAISPTRLEQMQKRLLQVGFLGQNESLYDDKYAWFRLELENYHIYDMNLNLFWSEVVDACPLAERIRKRIGQRKENDEHYLLTAKIKRNYHDEQDIVSISYDNVKIEPETRPFQLGWRLQRSHEPLLFSSSGEMGSVLRMEIMADEGSVTAREFPRRAINHHPLEHTLEHARGWLESCLRDHPDSSEVPKYIPKRLLEISRSLDGSSWVTIVDGSTPVAYAALSYKWGGIHEPRLTRSRLKGAAASALQFDLEVLPKTIADAVKVTEAFGINHLWVDALCIIQDDDADKAREVGQMSQIYSQATVTILASRSNSASEGFLHCRHGRECHESAEKSYLSKWDFRLPYRTFCGEQGSIIITEQGLDPYHQEPLDTRAWAFQELLLSPHIISYGTLWTVFDCLRVIPSLPSQRNRVRFSDDGDIMPYDKFGPKCIRRDIREVLHMPYKGSDHNLNTNRWGRDHDQPMDESLWELRRKMEGYQSLWDRPHYHAMYLWQVLLSSYTSRGLTNPQDRLNGFAAVAEVFARYLKDEYVAGFWRSDLLATLIWARKLTFGRHPQKRPTEYCGPTWSWASIVEPVCHPISPGLLRWDRNLLILDCQAKLVDEATKFGAVSSGFLKVTGKIVHGTIAMCPCCAVKASLPEEDDPFGVNVNWPTEFEPEGKVRWEDLGYHYRPDVLEQDFLEGDHSIPVVFLIIGFGLRQVCYCLVLREASGGLYTRLGLLEFMMIESTGKFPNMVCVLMRSVGIKLFLSRHLPSYRRIHRPS</sequence>